<comment type="caution">
    <text evidence="1">The sequence shown here is derived from an EMBL/GenBank/DDBJ whole genome shotgun (WGS) entry which is preliminary data.</text>
</comment>
<proteinExistence type="predicted"/>
<gene>
    <name evidence="1" type="ORF">PFISCL1PPCAC_22860</name>
</gene>
<sequence length="200" mass="23277">RQATARFIEMFRIENIFLLSETYRSELCKTISLMRIGSHFHLYGEESVHDVVVFNYRQLREMLVASPRMMEVWSNERVQFVDDELIELQMLAESMEDLDDLMINVAGYDAIDRFAQHVFGVNRAQLAGNADALRTTVTTSRIYIESGSQLLMRRGRQRRPNEQRVLTELNQTTDANGNFQYEVRIRTFPLVPGARVVPRV</sequence>
<reference evidence="1" key="1">
    <citation type="submission" date="2023-10" db="EMBL/GenBank/DDBJ databases">
        <title>Genome assembly of Pristionchus species.</title>
        <authorList>
            <person name="Yoshida K."/>
            <person name="Sommer R.J."/>
        </authorList>
    </citation>
    <scope>NUCLEOTIDE SEQUENCE</scope>
    <source>
        <strain evidence="1">RS5133</strain>
    </source>
</reference>
<accession>A0AAV5WJE8</accession>
<dbReference type="AlphaFoldDB" id="A0AAV5WJE8"/>
<dbReference type="Proteomes" id="UP001432322">
    <property type="component" value="Unassembled WGS sequence"/>
</dbReference>
<evidence type="ECO:0000313" key="1">
    <source>
        <dbReference type="EMBL" id="GMT31563.1"/>
    </source>
</evidence>
<feature type="non-terminal residue" evidence="1">
    <location>
        <position position="1"/>
    </location>
</feature>
<protein>
    <submittedName>
        <fullName evidence="1">Uncharacterized protein</fullName>
    </submittedName>
</protein>
<feature type="non-terminal residue" evidence="1">
    <location>
        <position position="200"/>
    </location>
</feature>
<name>A0AAV5WJE8_9BILA</name>
<dbReference type="EMBL" id="BTSY01000006">
    <property type="protein sequence ID" value="GMT31563.1"/>
    <property type="molecule type" value="Genomic_DNA"/>
</dbReference>
<organism evidence="1 2">
    <name type="scientific">Pristionchus fissidentatus</name>
    <dbReference type="NCBI Taxonomy" id="1538716"/>
    <lineage>
        <taxon>Eukaryota</taxon>
        <taxon>Metazoa</taxon>
        <taxon>Ecdysozoa</taxon>
        <taxon>Nematoda</taxon>
        <taxon>Chromadorea</taxon>
        <taxon>Rhabditida</taxon>
        <taxon>Rhabditina</taxon>
        <taxon>Diplogasteromorpha</taxon>
        <taxon>Diplogasteroidea</taxon>
        <taxon>Neodiplogasteridae</taxon>
        <taxon>Pristionchus</taxon>
    </lineage>
</organism>
<keyword evidence="2" id="KW-1185">Reference proteome</keyword>
<evidence type="ECO:0000313" key="2">
    <source>
        <dbReference type="Proteomes" id="UP001432322"/>
    </source>
</evidence>